<dbReference type="InterPro" id="IPR006047">
    <property type="entry name" value="GH13_cat_dom"/>
</dbReference>
<dbReference type="GO" id="GO:0006493">
    <property type="term" value="P:protein O-linked glycosylation"/>
    <property type="evidence" value="ECO:0007669"/>
    <property type="project" value="TreeGrafter"/>
</dbReference>
<dbReference type="VEuPathDB" id="VectorBase:ASTEI20_037643"/>
<dbReference type="PROSITE" id="PS50231">
    <property type="entry name" value="RICIN_B_LECTIN"/>
    <property type="match status" value="1"/>
</dbReference>
<dbReference type="Pfam" id="PF00535">
    <property type="entry name" value="Glycos_transf_2"/>
    <property type="match status" value="1"/>
</dbReference>
<evidence type="ECO:0000256" key="1">
    <source>
        <dbReference type="ARBA" id="ARBA00000548"/>
    </source>
</evidence>
<dbReference type="EnsemblMetazoa" id="ASTEI02447-RA">
    <property type="protein sequence ID" value="ASTEI02447-PA"/>
    <property type="gene ID" value="ASTEI02447"/>
</dbReference>
<dbReference type="InterPro" id="IPR031319">
    <property type="entry name" value="A-amylase_C"/>
</dbReference>
<dbReference type="STRING" id="30069.A0A182Y1W1"/>
<evidence type="ECO:0000256" key="7">
    <source>
        <dbReference type="ARBA" id="ARBA00012595"/>
    </source>
</evidence>
<evidence type="ECO:0000256" key="5">
    <source>
        <dbReference type="ARBA" id="ARBA00008061"/>
    </source>
</evidence>
<dbReference type="SMART" id="SM00642">
    <property type="entry name" value="Aamy"/>
    <property type="match status" value="1"/>
</dbReference>
<dbReference type="VEuPathDB" id="VectorBase:ASTEI02447"/>
<keyword evidence="12" id="KW-0333">Golgi apparatus</keyword>
<dbReference type="Pfam" id="PF00652">
    <property type="entry name" value="Ricin_B_lectin"/>
    <property type="match status" value="1"/>
</dbReference>
<dbReference type="GO" id="GO:0030246">
    <property type="term" value="F:carbohydrate binding"/>
    <property type="evidence" value="ECO:0007669"/>
    <property type="project" value="UniProtKB-KW"/>
</dbReference>
<dbReference type="SUPFAM" id="SSF50370">
    <property type="entry name" value="Ricin B-like lectins"/>
    <property type="match status" value="1"/>
</dbReference>
<keyword evidence="10" id="KW-0430">Lectin</keyword>
<dbReference type="VEuPathDB" id="VectorBase:ASTE003841"/>
<dbReference type="Gene3D" id="3.90.550.10">
    <property type="entry name" value="Spore Coat Polysaccharide Biosynthesis Protein SpsA, Chain A"/>
    <property type="match status" value="1"/>
</dbReference>
<evidence type="ECO:0000256" key="2">
    <source>
        <dbReference type="ARBA" id="ARBA00001913"/>
    </source>
</evidence>
<evidence type="ECO:0000313" key="19">
    <source>
        <dbReference type="EnsemblMetazoa" id="ASTEI02447-PA"/>
    </source>
</evidence>
<keyword evidence="20" id="KW-1185">Reference proteome</keyword>
<dbReference type="GO" id="GO:0005975">
    <property type="term" value="P:carbohydrate metabolic process"/>
    <property type="evidence" value="ECO:0007669"/>
    <property type="project" value="InterPro"/>
</dbReference>
<dbReference type="GO" id="GO:0000139">
    <property type="term" value="C:Golgi membrane"/>
    <property type="evidence" value="ECO:0007669"/>
    <property type="project" value="UniProtKB-SubCell"/>
</dbReference>
<dbReference type="Gene3D" id="2.80.10.50">
    <property type="match status" value="1"/>
</dbReference>
<dbReference type="CDD" id="cd11317">
    <property type="entry name" value="AmyAc_bac_euk_AmyA"/>
    <property type="match status" value="1"/>
</dbReference>
<keyword evidence="14" id="KW-0868">Chloride</keyword>
<keyword evidence="9" id="KW-0732">Signal</keyword>
<organism evidence="19 20">
    <name type="scientific">Anopheles stephensi</name>
    <name type="common">Indo-Pakistan malaria mosquito</name>
    <dbReference type="NCBI Taxonomy" id="30069"/>
    <lineage>
        <taxon>Eukaryota</taxon>
        <taxon>Metazoa</taxon>
        <taxon>Ecdysozoa</taxon>
        <taxon>Arthropoda</taxon>
        <taxon>Hexapoda</taxon>
        <taxon>Insecta</taxon>
        <taxon>Pterygota</taxon>
        <taxon>Neoptera</taxon>
        <taxon>Endopterygota</taxon>
        <taxon>Diptera</taxon>
        <taxon>Nematocera</taxon>
        <taxon>Culicoidea</taxon>
        <taxon>Culicidae</taxon>
        <taxon>Anophelinae</taxon>
        <taxon>Anopheles</taxon>
    </lineage>
</organism>
<comment type="catalytic activity">
    <reaction evidence="1">
        <text>Endohydrolysis of (1-&gt;4)-alpha-D-glucosidic linkages in polysaccharides containing three or more (1-&gt;4)-alpha-linked D-glucose units.</text>
        <dbReference type="EC" id="3.2.1.1"/>
    </reaction>
</comment>
<dbReference type="SUPFAM" id="SSF53448">
    <property type="entry name" value="Nucleotide-diphospho-sugar transferases"/>
    <property type="match status" value="1"/>
</dbReference>
<evidence type="ECO:0000313" key="20">
    <source>
        <dbReference type="Proteomes" id="UP000076408"/>
    </source>
</evidence>
<evidence type="ECO:0000256" key="10">
    <source>
        <dbReference type="ARBA" id="ARBA00022734"/>
    </source>
</evidence>
<dbReference type="InterPro" id="IPR006048">
    <property type="entry name" value="A-amylase/branching_C"/>
</dbReference>
<protein>
    <recommendedName>
        <fullName evidence="7">alpha-amylase</fullName>
        <ecNumber evidence="7">3.2.1.1</ecNumber>
    </recommendedName>
</protein>
<evidence type="ECO:0000256" key="4">
    <source>
        <dbReference type="ARBA" id="ARBA00004323"/>
    </source>
</evidence>
<evidence type="ECO:0000259" key="17">
    <source>
        <dbReference type="SMART" id="SM00632"/>
    </source>
</evidence>
<keyword evidence="11" id="KW-0106">Calcium</keyword>
<sequence length="1123" mass="127182">MVRKRNLSRLFTVCVYLTVFGISCFLYKIYLINKWMDMELLGKSLDKFQGHRESSVRASMLKLPSNRIVPPGDLGRPVVMNLKDNATRKMVKKGLVTYGYNSYASDLMSIRRRLPDIRASWCREQNLAVSHLPPTSIVIVFYNEAWSVLLRTVHSILDRTPDHLVHEILLVDDCSTAAHLKTRLDDYFERFPKVHIIRAPKRLGLIVAKIFGAKATTAGVITFLDAHVECTVGWLEPLLTVIANSSSTIAIPTIDQIDGTTMQLNTDFAPRVVGAYQWDLNFGWWGRGAMKKRYPNPYVPFDTPAMAGGLFAIERTFFERLGWYDKGFEIYGIENIELSIKSWMCGGRMVIVPCSRVAHILKHGHPYLLTAGKDVIMKNSLRLAEVWMDEYKQVLFDVYGVPRYLPQYFGKVDDQKAVRTRAGCGSFREYVLNAFPEMMNPLVPGAFRGEIRNAALAKTHCLTHHWANNSLTMAVCDGKEEQQYWTHNFYRELNNYSSCLEASVSQGNGLMVRRCHRNGKTGTQRWQYMVESGQIRSEKLGHCLSVREEGKVIAMERCQSSESRQKWLRGDDLPVDIELVVSLPMTFTSSHNIKATFDYCFNVNLFLVGLSSIRTVMLVTLALFCFSLVAAQFDTHFNTGRHTIVQLFEWRYEDIERECRTYLGPNGFGAVQLSPVNEVRDGVSWEDRYEPVSYKLTGRSGNESALRSAIEACNKAGVRVIVEVVFNHMARPESGSSTQTRGTAGSIVNPAARDYPDAPYSAADFNDPCRIVNPSDPHELRNCWKEDRPDLNLSLARVRERIVGFLNRLLSFGVAGFFVDSALFMWPHDLHALFTKLHNLTTIGDVFPPGSRPFICLDLSYHGLTEAEESLRTRWNDYSDLGVIAQDRFAYDIGDVLLKRKPFHYFVNLGTRLGYVPREKALIYVNNPQLQRLTDADGDLWVVSVRNRRPYQIGLAFMLAHRYGMPRITSSYEFSNASQGPPTDGQGKIAPVQLDQTGCCRPPWICEHRWPVVRKMVYFRHVTNGTGVRAWVDNGQNQIGFCRDRVGFVAFNAEISLTLKAKLYTCLTGGVYCELISSADDMLNANGNCSGGSVQVDADGHAEIFINSRLEEPFIALLQTFQP</sequence>
<evidence type="ECO:0000256" key="15">
    <source>
        <dbReference type="RuleBase" id="RU003615"/>
    </source>
</evidence>
<accession>A0A182Y1W1</accession>
<dbReference type="SMART" id="SM00632">
    <property type="entry name" value="Aamy_C"/>
    <property type="match status" value="1"/>
</dbReference>
<dbReference type="InterPro" id="IPR000772">
    <property type="entry name" value="Ricin_B_lectin"/>
</dbReference>
<dbReference type="PANTHER" id="PTHR11675">
    <property type="entry name" value="N-ACETYLGALACTOSAMINYLTRANSFERASE"/>
    <property type="match status" value="1"/>
</dbReference>
<dbReference type="InterPro" id="IPR013780">
    <property type="entry name" value="Glyco_hydro_b"/>
</dbReference>
<dbReference type="GO" id="GO:0046872">
    <property type="term" value="F:metal ion binding"/>
    <property type="evidence" value="ECO:0007669"/>
    <property type="project" value="UniProtKB-KW"/>
</dbReference>
<comment type="similarity">
    <text evidence="5 15">Belongs to the glycosyl hydrolase 13 family.</text>
</comment>
<reference evidence="20" key="1">
    <citation type="journal article" date="2014" name="Genome Biol.">
        <title>Genome analysis of a major urban malaria vector mosquito, Anopheles stephensi.</title>
        <authorList>
            <person name="Jiang X."/>
            <person name="Peery A."/>
            <person name="Hall A.B."/>
            <person name="Sharma A."/>
            <person name="Chen X.G."/>
            <person name="Waterhouse R.M."/>
            <person name="Komissarov A."/>
            <person name="Riehle M.M."/>
            <person name="Shouche Y."/>
            <person name="Sharakhova M.V."/>
            <person name="Lawson D."/>
            <person name="Pakpour N."/>
            <person name="Arensburger P."/>
            <person name="Davidson V.L."/>
            <person name="Eiglmeier K."/>
            <person name="Emrich S."/>
            <person name="George P."/>
            <person name="Kennedy R.C."/>
            <person name="Mane S.P."/>
            <person name="Maslen G."/>
            <person name="Oringanje C."/>
            <person name="Qi Y."/>
            <person name="Settlage R."/>
            <person name="Tojo M."/>
            <person name="Tubio J.M."/>
            <person name="Unger M.F."/>
            <person name="Wang B."/>
            <person name="Vernick K.D."/>
            <person name="Ribeiro J.M."/>
            <person name="James A.A."/>
            <person name="Michel K."/>
            <person name="Riehle M.A."/>
            <person name="Luckhart S."/>
            <person name="Sharakhov I.V."/>
            <person name="Tu Z."/>
        </authorList>
    </citation>
    <scope>NUCLEOTIDE SEQUENCE [LARGE SCALE GENOMIC DNA]</scope>
    <source>
        <strain evidence="20">Indian</strain>
    </source>
</reference>
<dbReference type="VEuPathDB" id="VectorBase:ASTE003842"/>
<dbReference type="Gene3D" id="2.60.40.1180">
    <property type="entry name" value="Golgi alpha-mannosidase II"/>
    <property type="match status" value="1"/>
</dbReference>
<dbReference type="Pfam" id="PF02806">
    <property type="entry name" value="Alpha-amylase_C"/>
    <property type="match status" value="1"/>
</dbReference>
<dbReference type="Gene3D" id="3.20.20.80">
    <property type="entry name" value="Glycosidases"/>
    <property type="match status" value="1"/>
</dbReference>
<dbReference type="InterPro" id="IPR001173">
    <property type="entry name" value="Glyco_trans_2-like"/>
</dbReference>
<evidence type="ECO:0000256" key="6">
    <source>
        <dbReference type="ARBA" id="ARBA00011245"/>
    </source>
</evidence>
<dbReference type="Proteomes" id="UP000076408">
    <property type="component" value="Unassembled WGS sequence"/>
</dbReference>
<dbReference type="VEuPathDB" id="VectorBase:ASTEI20_033656"/>
<evidence type="ECO:0000259" key="18">
    <source>
        <dbReference type="SMART" id="SM00642"/>
    </source>
</evidence>
<dbReference type="SUPFAM" id="SSF51445">
    <property type="entry name" value="(Trans)glycosidases"/>
    <property type="match status" value="1"/>
</dbReference>
<dbReference type="SMART" id="SM00458">
    <property type="entry name" value="RICIN"/>
    <property type="match status" value="1"/>
</dbReference>
<comment type="subunit">
    <text evidence="6">Monomer.</text>
</comment>
<evidence type="ECO:0000256" key="11">
    <source>
        <dbReference type="ARBA" id="ARBA00022837"/>
    </source>
</evidence>
<dbReference type="InterPro" id="IPR035992">
    <property type="entry name" value="Ricin_B-like_lectins"/>
</dbReference>
<dbReference type="GO" id="GO:0004653">
    <property type="term" value="F:polypeptide N-acetylgalactosaminyltransferase activity"/>
    <property type="evidence" value="ECO:0007669"/>
    <property type="project" value="TreeGrafter"/>
</dbReference>
<dbReference type="SUPFAM" id="SSF51011">
    <property type="entry name" value="Glycosyl hydrolase domain"/>
    <property type="match status" value="1"/>
</dbReference>
<evidence type="ECO:0000259" key="16">
    <source>
        <dbReference type="SMART" id="SM00458"/>
    </source>
</evidence>
<dbReference type="EC" id="3.2.1.1" evidence="7"/>
<dbReference type="AlphaFoldDB" id="A0A182Y1W1"/>
<evidence type="ECO:0000256" key="13">
    <source>
        <dbReference type="ARBA" id="ARBA00023157"/>
    </source>
</evidence>
<dbReference type="PANTHER" id="PTHR11675:SF131">
    <property type="entry name" value="POLYPEPTIDE N-ACETYLGALACTOSAMINYLTRANSFERASE 9-RELATED"/>
    <property type="match status" value="1"/>
</dbReference>
<dbReference type="InterPro" id="IPR006046">
    <property type="entry name" value="Alpha_amylase"/>
</dbReference>
<evidence type="ECO:0000256" key="9">
    <source>
        <dbReference type="ARBA" id="ARBA00022729"/>
    </source>
</evidence>
<keyword evidence="8" id="KW-0479">Metal-binding</keyword>
<comment type="cofactor">
    <cofactor evidence="3">
        <name>chloride</name>
        <dbReference type="ChEBI" id="CHEBI:17996"/>
    </cofactor>
</comment>
<feature type="domain" description="Ricin B lectin" evidence="16">
    <location>
        <begin position="448"/>
        <end position="570"/>
    </location>
</feature>
<dbReference type="InterPro" id="IPR029044">
    <property type="entry name" value="Nucleotide-diphossugar_trans"/>
</dbReference>
<feature type="domain" description="Alpha-amylase C-terminal" evidence="17">
    <location>
        <begin position="1029"/>
        <end position="1122"/>
    </location>
</feature>
<evidence type="ECO:0000256" key="14">
    <source>
        <dbReference type="ARBA" id="ARBA00023214"/>
    </source>
</evidence>
<dbReference type="InterPro" id="IPR017853">
    <property type="entry name" value="GH"/>
</dbReference>
<feature type="domain" description="Glycosyl hydrolase family 13 catalytic" evidence="18">
    <location>
        <begin position="642"/>
        <end position="1020"/>
    </location>
</feature>
<comment type="subcellular location">
    <subcellularLocation>
        <location evidence="4">Golgi apparatus membrane</location>
        <topology evidence="4">Single-pass type II membrane protein</topology>
    </subcellularLocation>
</comment>
<reference evidence="19" key="2">
    <citation type="submission" date="2020-05" db="UniProtKB">
        <authorList>
            <consortium name="EnsemblMetazoa"/>
        </authorList>
    </citation>
    <scope>IDENTIFICATION</scope>
    <source>
        <strain evidence="19">Indian</strain>
    </source>
</reference>
<dbReference type="PROSITE" id="PS51257">
    <property type="entry name" value="PROKAR_LIPOPROTEIN"/>
    <property type="match status" value="1"/>
</dbReference>
<dbReference type="PRINTS" id="PR00110">
    <property type="entry name" value="ALPHAAMYLASE"/>
</dbReference>
<keyword evidence="13" id="KW-1015">Disulfide bond</keyword>
<dbReference type="GO" id="GO:0004556">
    <property type="term" value="F:alpha-amylase activity"/>
    <property type="evidence" value="ECO:0007669"/>
    <property type="project" value="UniProtKB-EC"/>
</dbReference>
<comment type="cofactor">
    <cofactor evidence="2">
        <name>Ca(2+)</name>
        <dbReference type="ChEBI" id="CHEBI:29108"/>
    </cofactor>
</comment>
<evidence type="ECO:0000256" key="3">
    <source>
        <dbReference type="ARBA" id="ARBA00001923"/>
    </source>
</evidence>
<evidence type="ECO:0000256" key="8">
    <source>
        <dbReference type="ARBA" id="ARBA00022723"/>
    </source>
</evidence>
<proteinExistence type="inferred from homology"/>
<name>A0A182Y1W1_ANOST</name>
<evidence type="ECO:0000256" key="12">
    <source>
        <dbReference type="ARBA" id="ARBA00023034"/>
    </source>
</evidence>